<proteinExistence type="predicted"/>
<evidence type="ECO:0000313" key="1">
    <source>
        <dbReference type="EMBL" id="KAI0086195.1"/>
    </source>
</evidence>
<organism evidence="1 2">
    <name type="scientific">Irpex rosettiformis</name>
    <dbReference type="NCBI Taxonomy" id="378272"/>
    <lineage>
        <taxon>Eukaryota</taxon>
        <taxon>Fungi</taxon>
        <taxon>Dikarya</taxon>
        <taxon>Basidiomycota</taxon>
        <taxon>Agaricomycotina</taxon>
        <taxon>Agaricomycetes</taxon>
        <taxon>Polyporales</taxon>
        <taxon>Irpicaceae</taxon>
        <taxon>Irpex</taxon>
    </lineage>
</organism>
<name>A0ACB8TVX6_9APHY</name>
<protein>
    <submittedName>
        <fullName evidence="1">Uncharacterized protein</fullName>
    </submittedName>
</protein>
<dbReference type="Proteomes" id="UP001055072">
    <property type="component" value="Unassembled WGS sequence"/>
</dbReference>
<dbReference type="EMBL" id="MU274925">
    <property type="protein sequence ID" value="KAI0086195.1"/>
    <property type="molecule type" value="Genomic_DNA"/>
</dbReference>
<reference evidence="1" key="1">
    <citation type="journal article" date="2021" name="Environ. Microbiol.">
        <title>Gene family expansions and transcriptome signatures uncover fungal adaptations to wood decay.</title>
        <authorList>
            <person name="Hage H."/>
            <person name="Miyauchi S."/>
            <person name="Viragh M."/>
            <person name="Drula E."/>
            <person name="Min B."/>
            <person name="Chaduli D."/>
            <person name="Navarro D."/>
            <person name="Favel A."/>
            <person name="Norest M."/>
            <person name="Lesage-Meessen L."/>
            <person name="Balint B."/>
            <person name="Merenyi Z."/>
            <person name="de Eugenio L."/>
            <person name="Morin E."/>
            <person name="Martinez A.T."/>
            <person name="Baldrian P."/>
            <person name="Stursova M."/>
            <person name="Martinez M.J."/>
            <person name="Novotny C."/>
            <person name="Magnuson J.K."/>
            <person name="Spatafora J.W."/>
            <person name="Maurice S."/>
            <person name="Pangilinan J."/>
            <person name="Andreopoulos W."/>
            <person name="LaButti K."/>
            <person name="Hundley H."/>
            <person name="Na H."/>
            <person name="Kuo A."/>
            <person name="Barry K."/>
            <person name="Lipzen A."/>
            <person name="Henrissat B."/>
            <person name="Riley R."/>
            <person name="Ahrendt S."/>
            <person name="Nagy L.G."/>
            <person name="Grigoriev I.V."/>
            <person name="Martin F."/>
            <person name="Rosso M.N."/>
        </authorList>
    </citation>
    <scope>NUCLEOTIDE SEQUENCE</scope>
    <source>
        <strain evidence="1">CBS 384.51</strain>
    </source>
</reference>
<sequence length="379" mass="43548">MLFHSVVATHAMLLRLESNPKISGLVRELYFSTHPELRLPDIDDFIKILPSLHSLDISANTFPRDDDEDQLFSGEYHIENLKLQYEFESDFPQDTDLFIQDITQLLSLFSRIGVLDIELFGIPPSSSPDSAALVHSAVERHVVGALEIYTLLLRGGLAMDTSFFPQYLIQIGAVHRLTSIKCYFIQSHELDGFCGLLIEVQHTLKILSIYDYPDYDWTTKENTLGDVGSYLKNLSRGLSVCSLLEEMEVEMAFENSPEDKLDELRGCRECFDMAINMVALVPKYNLRRVRISFYGYTLPTIHHLEWSHLHDLCRKFPDLQWVDVALYQPFDQRKCLAYEMSPFEAIFTPRYIKGLVKDPPERLECKHNGCKKHNEAGSS</sequence>
<evidence type="ECO:0000313" key="2">
    <source>
        <dbReference type="Proteomes" id="UP001055072"/>
    </source>
</evidence>
<keyword evidence="2" id="KW-1185">Reference proteome</keyword>
<accession>A0ACB8TVX6</accession>
<comment type="caution">
    <text evidence="1">The sequence shown here is derived from an EMBL/GenBank/DDBJ whole genome shotgun (WGS) entry which is preliminary data.</text>
</comment>
<gene>
    <name evidence="1" type="ORF">BDY19DRAFT_961818</name>
</gene>